<dbReference type="PROSITE" id="PS50893">
    <property type="entry name" value="ABC_TRANSPORTER_2"/>
    <property type="match status" value="1"/>
</dbReference>
<feature type="compositionally biased region" description="Polar residues" evidence="12">
    <location>
        <begin position="17"/>
        <end position="40"/>
    </location>
</feature>
<dbReference type="CDD" id="cd03213">
    <property type="entry name" value="ABCG_EPDR"/>
    <property type="match status" value="1"/>
</dbReference>
<keyword evidence="5" id="KW-1003">Cell membrane</keyword>
<dbReference type="GO" id="GO:0140359">
    <property type="term" value="F:ABC-type transporter activity"/>
    <property type="evidence" value="ECO:0007669"/>
    <property type="project" value="InterPro"/>
</dbReference>
<evidence type="ECO:0000313" key="16">
    <source>
        <dbReference type="RefSeq" id="XP_035668553.1"/>
    </source>
</evidence>
<dbReference type="GO" id="GO:0033344">
    <property type="term" value="P:cholesterol efflux"/>
    <property type="evidence" value="ECO:0007669"/>
    <property type="project" value="UniProtKB-ARBA"/>
</dbReference>
<dbReference type="Pfam" id="PF01061">
    <property type="entry name" value="ABC2_membrane"/>
    <property type="match status" value="1"/>
</dbReference>
<reference evidence="16" key="2">
    <citation type="submission" date="2025-08" db="UniProtKB">
        <authorList>
            <consortium name="RefSeq"/>
        </authorList>
    </citation>
    <scope>IDENTIFICATION</scope>
    <source>
        <strain evidence="16">S238N-H82</strain>
        <tissue evidence="16">Testes</tissue>
    </source>
</reference>
<protein>
    <submittedName>
        <fullName evidence="16">ATP-binding cassette sub-family G member 4-like isoform X2</fullName>
    </submittedName>
</protein>
<comment type="similarity">
    <text evidence="3">Belongs to the ABC transporter superfamily. ABCG family. Eye pigment precursor importer (TC 3.A.1.204) subfamily.</text>
</comment>
<feature type="transmembrane region" description="Helical" evidence="13">
    <location>
        <begin position="588"/>
        <end position="610"/>
    </location>
</feature>
<dbReference type="SMART" id="SM00382">
    <property type="entry name" value="AAA"/>
    <property type="match status" value="1"/>
</dbReference>
<dbReference type="PROSITE" id="PS00211">
    <property type="entry name" value="ABC_TRANSPORTER_1"/>
    <property type="match status" value="1"/>
</dbReference>
<evidence type="ECO:0000256" key="3">
    <source>
        <dbReference type="ARBA" id="ARBA00005814"/>
    </source>
</evidence>
<comment type="subcellular location">
    <subcellularLocation>
        <location evidence="2">Cell membrane</location>
    </subcellularLocation>
    <subcellularLocation>
        <location evidence="1">Endomembrane system</location>
        <topology evidence="1">Multi-pass membrane protein</topology>
    </subcellularLocation>
</comment>
<dbReference type="InterPro" id="IPR003593">
    <property type="entry name" value="AAA+_ATPase"/>
</dbReference>
<evidence type="ECO:0000256" key="2">
    <source>
        <dbReference type="ARBA" id="ARBA00004236"/>
    </source>
</evidence>
<name>A0A9J7KQY2_BRAFL</name>
<dbReference type="AlphaFoldDB" id="A0A9J7KQY2"/>
<keyword evidence="6 13" id="KW-0812">Transmembrane</keyword>
<evidence type="ECO:0000256" key="13">
    <source>
        <dbReference type="SAM" id="Phobius"/>
    </source>
</evidence>
<dbReference type="Proteomes" id="UP000001554">
    <property type="component" value="Chromosome 3"/>
</dbReference>
<dbReference type="Pfam" id="PF00005">
    <property type="entry name" value="ABC_tran"/>
    <property type="match status" value="1"/>
</dbReference>
<evidence type="ECO:0000256" key="9">
    <source>
        <dbReference type="ARBA" id="ARBA00022967"/>
    </source>
</evidence>
<dbReference type="SUPFAM" id="SSF52540">
    <property type="entry name" value="P-loop containing nucleoside triphosphate hydrolases"/>
    <property type="match status" value="1"/>
</dbReference>
<evidence type="ECO:0000256" key="4">
    <source>
        <dbReference type="ARBA" id="ARBA00022448"/>
    </source>
</evidence>
<dbReference type="InterPro" id="IPR013525">
    <property type="entry name" value="ABC2_TM"/>
</dbReference>
<dbReference type="InterPro" id="IPR027417">
    <property type="entry name" value="P-loop_NTPase"/>
</dbReference>
<keyword evidence="8" id="KW-0067">ATP-binding</keyword>
<dbReference type="Gene3D" id="3.40.50.300">
    <property type="entry name" value="P-loop containing nucleotide triphosphate hydrolases"/>
    <property type="match status" value="1"/>
</dbReference>
<evidence type="ECO:0000259" key="14">
    <source>
        <dbReference type="PROSITE" id="PS50893"/>
    </source>
</evidence>
<evidence type="ECO:0000256" key="11">
    <source>
        <dbReference type="ARBA" id="ARBA00023136"/>
    </source>
</evidence>
<dbReference type="FunFam" id="3.40.50.300:FF:000267">
    <property type="entry name" value="ATP-binding cassette, sub-family G (WHITE), member 1"/>
    <property type="match status" value="1"/>
</dbReference>
<evidence type="ECO:0000256" key="8">
    <source>
        <dbReference type="ARBA" id="ARBA00022840"/>
    </source>
</evidence>
<feature type="transmembrane region" description="Helical" evidence="13">
    <location>
        <begin position="480"/>
        <end position="501"/>
    </location>
</feature>
<feature type="transmembrane region" description="Helical" evidence="13">
    <location>
        <begin position="672"/>
        <end position="694"/>
    </location>
</feature>
<dbReference type="PANTHER" id="PTHR48041:SF78">
    <property type="entry name" value="ABC TRANSPORTER EXPRESSED IN TRACHEA, ISOFORM A"/>
    <property type="match status" value="1"/>
</dbReference>
<feature type="transmembrane region" description="Helical" evidence="13">
    <location>
        <begin position="521"/>
        <end position="548"/>
    </location>
</feature>
<dbReference type="GO" id="GO:0005524">
    <property type="term" value="F:ATP binding"/>
    <property type="evidence" value="ECO:0007669"/>
    <property type="project" value="UniProtKB-KW"/>
</dbReference>
<evidence type="ECO:0000256" key="6">
    <source>
        <dbReference type="ARBA" id="ARBA00022692"/>
    </source>
</evidence>
<dbReference type="InterPro" id="IPR050352">
    <property type="entry name" value="ABCG_transporters"/>
</dbReference>
<dbReference type="GO" id="GO:0012505">
    <property type="term" value="C:endomembrane system"/>
    <property type="evidence" value="ECO:0007669"/>
    <property type="project" value="UniProtKB-SubCell"/>
</dbReference>
<dbReference type="RefSeq" id="XP_035668553.1">
    <property type="nucleotide sequence ID" value="XM_035812660.1"/>
</dbReference>
<dbReference type="PANTHER" id="PTHR48041">
    <property type="entry name" value="ABC TRANSPORTER G FAMILY MEMBER 28"/>
    <property type="match status" value="1"/>
</dbReference>
<feature type="domain" description="ABC transporter" evidence="14">
    <location>
        <begin position="79"/>
        <end position="320"/>
    </location>
</feature>
<dbReference type="InterPro" id="IPR003439">
    <property type="entry name" value="ABC_transporter-like_ATP-bd"/>
</dbReference>
<sequence length="702" mass="78338">MTTTVTVQVPLDEIVVPNSSPASPGGISNQSNGHVPNGTISKALPDNPAAATENGHIPRSRSDHGPSLSHLPKRQPVDIEFSDLCYNIRQGFFRKKGYKTILNGLSGKFFSGELVAIMGPSGAGKSSLMSILAGYRTGGVNGSLLVNGTPRNERDFRKMSCYIMQENHLLPHLTVMEAMMVSANLKLTEKTPRREKKLLVEEILGTLGLTDCANTRTVNLSGGQAKRLSIALELVNNPPVMFFDEPTSGLDSASSFQCVSLMKSLAQGGRTIICTIHQPSAKLFEMFDKLYVLGEGQCIYQGKVDGLIPYLKGLNLICPTFHNPADYIMEVASGEYGNVLPQLVKAVQNGECTSYHCNSPIRQEHSPTKLRQLIKSGTMTVNEARKLREALEQSGQLTPLTEDEDGNREFFGEVEHHTNTFSTSCLTQFWVLFKRTFLTIVRDTVLTRLRLCSHLLVGLLIGMLYWKIGNEGSKVFNNTGFLFFSMLFLMFTALMPTVLTFPMEMSVFIREHLNYWYSLKAYYLAKTLADVPFQVVLPVLYCTIVYWMTEQPFEALRFTLFVALSTLTSLVAQSLGLLIGAASTSLQAATFLGPVTAIPILLFSGFFVNFDTIPDYLQWMSYISYVRYSFEGILLSIYGFDRGPLDCEEGKFCIFHESEDVLKEMDVQDAKLYVDFIVLAIFFILLRLGAYLVLRWKVKLQR</sequence>
<evidence type="ECO:0000256" key="12">
    <source>
        <dbReference type="SAM" id="MobiDB-lite"/>
    </source>
</evidence>
<gene>
    <name evidence="16" type="primary">LOC118410827</name>
</gene>
<feature type="transmembrane region" description="Helical" evidence="13">
    <location>
        <begin position="448"/>
        <end position="468"/>
    </location>
</feature>
<keyword evidence="9" id="KW-1278">Translocase</keyword>
<keyword evidence="4" id="KW-0813">Transport</keyword>
<dbReference type="GO" id="GO:0016887">
    <property type="term" value="F:ATP hydrolysis activity"/>
    <property type="evidence" value="ECO:0007669"/>
    <property type="project" value="InterPro"/>
</dbReference>
<dbReference type="GeneID" id="118410827"/>
<evidence type="ECO:0000256" key="1">
    <source>
        <dbReference type="ARBA" id="ARBA00004127"/>
    </source>
</evidence>
<feature type="transmembrane region" description="Helical" evidence="13">
    <location>
        <begin position="622"/>
        <end position="640"/>
    </location>
</feature>
<evidence type="ECO:0000256" key="7">
    <source>
        <dbReference type="ARBA" id="ARBA00022741"/>
    </source>
</evidence>
<accession>A0A9J7KQY2</accession>
<evidence type="ECO:0000256" key="10">
    <source>
        <dbReference type="ARBA" id="ARBA00022989"/>
    </source>
</evidence>
<evidence type="ECO:0000313" key="15">
    <source>
        <dbReference type="Proteomes" id="UP000001554"/>
    </source>
</evidence>
<feature type="transmembrane region" description="Helical" evidence="13">
    <location>
        <begin position="560"/>
        <end position="582"/>
    </location>
</feature>
<reference evidence="15" key="1">
    <citation type="journal article" date="2020" name="Nat. Ecol. Evol.">
        <title>Deeply conserved synteny resolves early events in vertebrate evolution.</title>
        <authorList>
            <person name="Simakov O."/>
            <person name="Marletaz F."/>
            <person name="Yue J.X."/>
            <person name="O'Connell B."/>
            <person name="Jenkins J."/>
            <person name="Brandt A."/>
            <person name="Calef R."/>
            <person name="Tung C.H."/>
            <person name="Huang T.K."/>
            <person name="Schmutz J."/>
            <person name="Satoh N."/>
            <person name="Yu J.K."/>
            <person name="Putnam N.H."/>
            <person name="Green R.E."/>
            <person name="Rokhsar D.S."/>
        </authorList>
    </citation>
    <scope>NUCLEOTIDE SEQUENCE [LARGE SCALE GENOMIC DNA]</scope>
    <source>
        <strain evidence="15">S238N-H82</strain>
    </source>
</reference>
<organism evidence="15 16">
    <name type="scientific">Branchiostoma floridae</name>
    <name type="common">Florida lancelet</name>
    <name type="synonym">Amphioxus</name>
    <dbReference type="NCBI Taxonomy" id="7739"/>
    <lineage>
        <taxon>Eukaryota</taxon>
        <taxon>Metazoa</taxon>
        <taxon>Chordata</taxon>
        <taxon>Cephalochordata</taxon>
        <taxon>Leptocardii</taxon>
        <taxon>Amphioxiformes</taxon>
        <taxon>Branchiostomatidae</taxon>
        <taxon>Branchiostoma</taxon>
    </lineage>
</organism>
<keyword evidence="7" id="KW-0547">Nucleotide-binding</keyword>
<feature type="region of interest" description="Disordered" evidence="12">
    <location>
        <begin position="15"/>
        <end position="73"/>
    </location>
</feature>
<keyword evidence="11 13" id="KW-0472">Membrane</keyword>
<dbReference type="GO" id="GO:0005886">
    <property type="term" value="C:plasma membrane"/>
    <property type="evidence" value="ECO:0007669"/>
    <property type="project" value="UniProtKB-SubCell"/>
</dbReference>
<dbReference type="InterPro" id="IPR017871">
    <property type="entry name" value="ABC_transporter-like_CS"/>
</dbReference>
<keyword evidence="15" id="KW-1185">Reference proteome</keyword>
<evidence type="ECO:0000256" key="5">
    <source>
        <dbReference type="ARBA" id="ARBA00022475"/>
    </source>
</evidence>
<proteinExistence type="inferred from homology"/>
<keyword evidence="10 13" id="KW-1133">Transmembrane helix</keyword>